<name>A0A2P6UZE8_9CHLO</name>
<sequence>MQHIATAAPRGTYSVGQRWPQFSEEWEQLVAEKPFRSVYEEQPHSRQPLFSKRPQNLSQTPREQCELERHVLEGLERDGPGQEVVLHGLQSCSQLNGRRGRVLPPSGPGAPSSSLPAGRVAVRLATDGKEVAAEMLRLLEAEFSQWHTAPCLTATNLRDAGMQQQHIRCCECERGGQQAGRYIALKRTAPLRATPLPESALRLLCLDCYAAFAVAAGLPLTDDAVEGFVEETMMGGVEAWMQLTGALRMHFAALAVAGHLAVVALLANKLDAEHVLAGVEACLTDQSKTASLPQLLQKLQIIDRCRFVGAEAQLLDAAAGELLDAAAATLLAVDMLCIPAGMKPAALARLGSSTLAQLLYRVSLNSGSDVRQSLRIRDVRQAGMGTPGGFTLAIHDFSSSQTSICSPWVGQLGGFEWRLIVFPQGILVGAGTHLGAYLEWSAVEAGMSSVTASIKFSVLASPGAAGSDHVGPASGHWVFEVGTARGDLNVIPLERLRAPDSGFLVNDLLLLRVDITVESVQRAEDAAA</sequence>
<dbReference type="OrthoDB" id="289038at2759"/>
<evidence type="ECO:0000313" key="5">
    <source>
        <dbReference type="Proteomes" id="UP000239649"/>
    </source>
</evidence>
<dbReference type="CDD" id="cd00121">
    <property type="entry name" value="MATH"/>
    <property type="match status" value="1"/>
</dbReference>
<dbReference type="EMBL" id="LHPF02000072">
    <property type="protein sequence ID" value="PSC67216.1"/>
    <property type="molecule type" value="Genomic_DNA"/>
</dbReference>
<dbReference type="Pfam" id="PF22486">
    <property type="entry name" value="MATH_2"/>
    <property type="match status" value="1"/>
</dbReference>
<dbReference type="InterPro" id="IPR002083">
    <property type="entry name" value="MATH/TRAF_dom"/>
</dbReference>
<dbReference type="PROSITE" id="PS50144">
    <property type="entry name" value="MATH"/>
    <property type="match status" value="1"/>
</dbReference>
<dbReference type="Gene3D" id="2.60.210.10">
    <property type="entry name" value="Apoptosis, Tumor Necrosis Factor Receptor Associated Protein 2, Chain A"/>
    <property type="match status" value="1"/>
</dbReference>
<dbReference type="PANTHER" id="PTHR46236:SF35">
    <property type="entry name" value="MATH DOMAIN-CONTAINING PROTEIN"/>
    <property type="match status" value="1"/>
</dbReference>
<keyword evidence="1" id="KW-0175">Coiled coil</keyword>
<proteinExistence type="predicted"/>
<dbReference type="AlphaFoldDB" id="A0A2P6UZE8"/>
<evidence type="ECO:0000256" key="1">
    <source>
        <dbReference type="ARBA" id="ARBA00023054"/>
    </source>
</evidence>
<evidence type="ECO:0000256" key="2">
    <source>
        <dbReference type="SAM" id="MobiDB-lite"/>
    </source>
</evidence>
<reference evidence="4 5" key="1">
    <citation type="journal article" date="2018" name="Plant J.">
        <title>Genome sequences of Chlorella sorokiniana UTEX 1602 and Micractinium conductrix SAG 241.80: implications to maltose excretion by a green alga.</title>
        <authorList>
            <person name="Arriola M.B."/>
            <person name="Velmurugan N."/>
            <person name="Zhang Y."/>
            <person name="Plunkett M.H."/>
            <person name="Hondzo H."/>
            <person name="Barney B.M."/>
        </authorList>
    </citation>
    <scope>NUCLEOTIDE SEQUENCE [LARGE SCALE GENOMIC DNA]</scope>
    <source>
        <strain evidence="4 5">SAG 241.80</strain>
    </source>
</reference>
<organism evidence="4 5">
    <name type="scientific">Micractinium conductrix</name>
    <dbReference type="NCBI Taxonomy" id="554055"/>
    <lineage>
        <taxon>Eukaryota</taxon>
        <taxon>Viridiplantae</taxon>
        <taxon>Chlorophyta</taxon>
        <taxon>core chlorophytes</taxon>
        <taxon>Trebouxiophyceae</taxon>
        <taxon>Chlorellales</taxon>
        <taxon>Chlorellaceae</taxon>
        <taxon>Chlorella clade</taxon>
        <taxon>Micractinium</taxon>
    </lineage>
</organism>
<dbReference type="InterPro" id="IPR008974">
    <property type="entry name" value="TRAF-like"/>
</dbReference>
<dbReference type="GO" id="GO:0016787">
    <property type="term" value="F:hydrolase activity"/>
    <property type="evidence" value="ECO:0007669"/>
    <property type="project" value="UniProtKB-KW"/>
</dbReference>
<evidence type="ECO:0000313" key="4">
    <source>
        <dbReference type="EMBL" id="PSC67216.1"/>
    </source>
</evidence>
<accession>A0A2P6UZE8</accession>
<dbReference type="Proteomes" id="UP000239649">
    <property type="component" value="Unassembled WGS sequence"/>
</dbReference>
<evidence type="ECO:0000259" key="3">
    <source>
        <dbReference type="PROSITE" id="PS50144"/>
    </source>
</evidence>
<dbReference type="InterPro" id="IPR050804">
    <property type="entry name" value="MCC"/>
</dbReference>
<protein>
    <submittedName>
        <fullName evidence="4">Ubiquitin carboxyl-terminal hydrolase 12-like</fullName>
    </submittedName>
</protein>
<gene>
    <name evidence="4" type="ORF">C2E20_9084</name>
</gene>
<feature type="domain" description="MATH" evidence="3">
    <location>
        <begin position="387"/>
        <end position="515"/>
    </location>
</feature>
<dbReference type="SUPFAM" id="SSF49599">
    <property type="entry name" value="TRAF domain-like"/>
    <property type="match status" value="1"/>
</dbReference>
<keyword evidence="5" id="KW-1185">Reference proteome</keyword>
<feature type="region of interest" description="Disordered" evidence="2">
    <location>
        <begin position="42"/>
        <end position="61"/>
    </location>
</feature>
<comment type="caution">
    <text evidence="4">The sequence shown here is derived from an EMBL/GenBank/DDBJ whole genome shotgun (WGS) entry which is preliminary data.</text>
</comment>
<dbReference type="STRING" id="554055.A0A2P6UZE8"/>
<dbReference type="PANTHER" id="PTHR46236">
    <property type="entry name" value="TRAF-LIKE SUPERFAMILY PROTEIN"/>
    <property type="match status" value="1"/>
</dbReference>